<evidence type="ECO:0000256" key="3">
    <source>
        <dbReference type="ARBA" id="ARBA00009025"/>
    </source>
</evidence>
<reference evidence="19" key="2">
    <citation type="submission" date="2020-07" db="EMBL/GenBank/DDBJ databases">
        <authorList>
            <person name="Fu Y.-T."/>
            <person name="Nie Y."/>
            <person name="Duan D.-Y."/>
            <person name="Liu G.-H."/>
        </authorList>
    </citation>
    <scope>NUCLEOTIDE SEQUENCE</scope>
    <source>
        <strain evidence="19">Chongqing</strain>
    </source>
</reference>
<dbReference type="EC" id="7.1.1.2" evidence="4 17"/>
<dbReference type="EMBL" id="MT792493">
    <property type="protein sequence ID" value="QPF24315.1"/>
    <property type="molecule type" value="Genomic_DNA"/>
</dbReference>
<feature type="domain" description="NADH:quinone oxidoreductase/Mrp antiporter transmembrane" evidence="18">
    <location>
        <begin position="79"/>
        <end position="359"/>
    </location>
</feature>
<dbReference type="PANTHER" id="PTHR43507:SF20">
    <property type="entry name" value="NADH-UBIQUINONE OXIDOREDUCTASE CHAIN 4"/>
    <property type="match status" value="1"/>
</dbReference>
<evidence type="ECO:0000256" key="6">
    <source>
        <dbReference type="ARBA" id="ARBA00022448"/>
    </source>
</evidence>
<keyword evidence="8 17" id="KW-0812">Transmembrane</keyword>
<comment type="similarity">
    <text evidence="3 17">Belongs to the complex I subunit 4 family.</text>
</comment>
<proteinExistence type="inferred from homology"/>
<evidence type="ECO:0000256" key="9">
    <source>
        <dbReference type="ARBA" id="ARBA00022967"/>
    </source>
</evidence>
<keyword evidence="11 17" id="KW-1133">Transmembrane helix</keyword>
<evidence type="ECO:0000256" key="13">
    <source>
        <dbReference type="ARBA" id="ARBA00023075"/>
    </source>
</evidence>
<comment type="subcellular location">
    <subcellularLocation>
        <location evidence="2 17">Mitochondrion membrane</location>
        <topology evidence="2 17">Multi-pass membrane protein</topology>
    </subcellularLocation>
</comment>
<geneLocation type="mitochondrion" evidence="19"/>
<feature type="transmembrane region" description="Helical" evidence="17">
    <location>
        <begin position="114"/>
        <end position="136"/>
    </location>
</feature>
<organism evidence="19">
    <name type="scientific">Hoplopleura sp</name>
    <dbReference type="NCBI Taxonomy" id="2782173"/>
    <lineage>
        <taxon>Eukaryota</taxon>
        <taxon>Metazoa</taxon>
        <taxon>Ecdysozoa</taxon>
        <taxon>Arthropoda</taxon>
        <taxon>Hexapoda</taxon>
        <taxon>Insecta</taxon>
        <taxon>Pterygota</taxon>
        <taxon>Neoptera</taxon>
        <taxon>Paraneoptera</taxon>
        <taxon>Psocodea</taxon>
        <taxon>Troctomorpha</taxon>
        <taxon>Phthiraptera</taxon>
        <taxon>Anoplura</taxon>
        <taxon>Hoplopleuridae</taxon>
        <taxon>Hoplopleura</taxon>
    </lineage>
</organism>
<dbReference type="Pfam" id="PF00361">
    <property type="entry name" value="Proton_antipo_M"/>
    <property type="match status" value="1"/>
</dbReference>
<evidence type="ECO:0000256" key="15">
    <source>
        <dbReference type="ARBA" id="ARBA00023136"/>
    </source>
</evidence>
<comment type="catalytic activity">
    <reaction evidence="16 17">
        <text>a ubiquinone + NADH + 5 H(+)(in) = a ubiquinol + NAD(+) + 4 H(+)(out)</text>
        <dbReference type="Rhea" id="RHEA:29091"/>
        <dbReference type="Rhea" id="RHEA-COMP:9565"/>
        <dbReference type="Rhea" id="RHEA-COMP:9566"/>
        <dbReference type="ChEBI" id="CHEBI:15378"/>
        <dbReference type="ChEBI" id="CHEBI:16389"/>
        <dbReference type="ChEBI" id="CHEBI:17976"/>
        <dbReference type="ChEBI" id="CHEBI:57540"/>
        <dbReference type="ChEBI" id="CHEBI:57945"/>
        <dbReference type="EC" id="7.1.1.2"/>
    </reaction>
</comment>
<feature type="transmembrane region" description="Helical" evidence="17">
    <location>
        <begin position="156"/>
        <end position="179"/>
    </location>
</feature>
<evidence type="ECO:0000259" key="18">
    <source>
        <dbReference type="Pfam" id="PF00361"/>
    </source>
</evidence>
<dbReference type="GO" id="GO:0015990">
    <property type="term" value="P:electron transport coupled proton transport"/>
    <property type="evidence" value="ECO:0007669"/>
    <property type="project" value="TreeGrafter"/>
</dbReference>
<evidence type="ECO:0000256" key="2">
    <source>
        <dbReference type="ARBA" id="ARBA00004225"/>
    </source>
</evidence>
<keyword evidence="15 17" id="KW-0472">Membrane</keyword>
<feature type="transmembrane region" description="Helical" evidence="17">
    <location>
        <begin position="352"/>
        <end position="374"/>
    </location>
</feature>
<reference evidence="19" key="1">
    <citation type="journal article" date="2020" name="Parasit. Vectors">
        <title>Variation of mitochondrial minichromosome composition in Hoplopleura lice (Phthiraptera: Hoplopleuridae) from rats.</title>
        <authorList>
            <person name="Fu Y.T."/>
            <person name="Nie Y."/>
            <person name="Duan D.Y."/>
            <person name="Liu G.H."/>
        </authorList>
    </citation>
    <scope>NUCLEOTIDE SEQUENCE</scope>
    <source>
        <strain evidence="19">Chongqing</strain>
    </source>
</reference>
<dbReference type="GO" id="GO:0042773">
    <property type="term" value="P:ATP synthesis coupled electron transport"/>
    <property type="evidence" value="ECO:0007669"/>
    <property type="project" value="InterPro"/>
</dbReference>
<comment type="function">
    <text evidence="17">Core subunit of the mitochondrial membrane respiratory chain NADH dehydrogenase (Complex I) which catalyzes electron transfer from NADH through the respiratory chain, using ubiquinone as an electron acceptor. Essential for the catalytic activity and assembly of complex I.</text>
</comment>
<keyword evidence="9" id="KW-1278">Translocase</keyword>
<keyword evidence="14 17" id="KW-0496">Mitochondrion</keyword>
<dbReference type="PANTHER" id="PTHR43507">
    <property type="entry name" value="NADH-UBIQUINONE OXIDOREDUCTASE CHAIN 4"/>
    <property type="match status" value="1"/>
</dbReference>
<evidence type="ECO:0000313" key="19">
    <source>
        <dbReference type="EMBL" id="QPF24315.1"/>
    </source>
</evidence>
<evidence type="ECO:0000256" key="12">
    <source>
        <dbReference type="ARBA" id="ARBA00023027"/>
    </source>
</evidence>
<keyword evidence="6 17" id="KW-0813">Transport</keyword>
<evidence type="ECO:0000256" key="16">
    <source>
        <dbReference type="ARBA" id="ARBA00049551"/>
    </source>
</evidence>
<dbReference type="GO" id="GO:0008137">
    <property type="term" value="F:NADH dehydrogenase (ubiquinone) activity"/>
    <property type="evidence" value="ECO:0007669"/>
    <property type="project" value="UniProtKB-UniRule"/>
</dbReference>
<dbReference type="GO" id="GO:0003954">
    <property type="term" value="F:NADH dehydrogenase activity"/>
    <property type="evidence" value="ECO:0007669"/>
    <property type="project" value="TreeGrafter"/>
</dbReference>
<keyword evidence="13 17" id="KW-0830">Ubiquinone</keyword>
<dbReference type="AlphaFoldDB" id="A0A7S9A376"/>
<evidence type="ECO:0000256" key="4">
    <source>
        <dbReference type="ARBA" id="ARBA00012944"/>
    </source>
</evidence>
<evidence type="ECO:0000256" key="7">
    <source>
        <dbReference type="ARBA" id="ARBA00022660"/>
    </source>
</evidence>
<keyword evidence="10 17" id="KW-0249">Electron transport</keyword>
<dbReference type="GO" id="GO:0031966">
    <property type="term" value="C:mitochondrial membrane"/>
    <property type="evidence" value="ECO:0007669"/>
    <property type="project" value="UniProtKB-SubCell"/>
</dbReference>
<evidence type="ECO:0000256" key="5">
    <source>
        <dbReference type="ARBA" id="ARBA00021006"/>
    </source>
</evidence>
<feature type="transmembrane region" description="Helical" evidence="17">
    <location>
        <begin position="191"/>
        <end position="212"/>
    </location>
</feature>
<dbReference type="InterPro" id="IPR003918">
    <property type="entry name" value="NADH_UbQ_OxRdtase"/>
</dbReference>
<dbReference type="PRINTS" id="PR01437">
    <property type="entry name" value="NUOXDRDTASE4"/>
</dbReference>
<name>A0A7S9A376_9NEOP</name>
<dbReference type="GO" id="GO:0048039">
    <property type="term" value="F:ubiquinone binding"/>
    <property type="evidence" value="ECO:0007669"/>
    <property type="project" value="TreeGrafter"/>
</dbReference>
<dbReference type="InterPro" id="IPR001750">
    <property type="entry name" value="ND/Mrp_TM"/>
</dbReference>
<feature type="transmembrane region" description="Helical" evidence="17">
    <location>
        <begin position="85"/>
        <end position="102"/>
    </location>
</feature>
<evidence type="ECO:0000256" key="11">
    <source>
        <dbReference type="ARBA" id="ARBA00022989"/>
    </source>
</evidence>
<keyword evidence="7 17" id="KW-0679">Respiratory chain</keyword>
<evidence type="ECO:0000256" key="14">
    <source>
        <dbReference type="ARBA" id="ARBA00023128"/>
    </source>
</evidence>
<feature type="transmembrane region" description="Helical" evidence="17">
    <location>
        <begin position="218"/>
        <end position="239"/>
    </location>
</feature>
<keyword evidence="12 17" id="KW-0520">NAD</keyword>
<gene>
    <name evidence="19" type="primary">nad4</name>
</gene>
<protein>
    <recommendedName>
        <fullName evidence="5 17">NADH-ubiquinone oxidoreductase chain 4</fullName>
        <ecNumber evidence="4 17">7.1.1.2</ecNumber>
    </recommendedName>
</protein>
<sequence length="415" mass="46153">MKWNHLLLSMTAMSTVWSSWCLSMFNFTVVSKYIFLDSLSLLLVWSMLWVGVSLLIVPFSNSLPYSAISLSCSLLFYISPDWISFFVWFEASMIPMFLLIFSHSLAPERMSASLFLFMYTVLASFPLLIYILDIWVSSNTLSLSTSLWLPVREANWWGLLAWGSFLVKLPLFMTHLWLLKAHVEAPMLGSMLLAGVLLKFGGIGAFRLLSLMSYSPAVSSFIVGSSILGSAVTAMLASVSGDVKLAVAYASVSHMNLGLAWGVLASFHGVSSFVYSMVAHSFSASMLFYSVTRSYEEVGSRSIVMVKGILADSPLSYFMGLLTWATNLNIPPFLGLWGELIGFTVLFIHNPWLITIILIYFLFSSSYSMILFMVQFQMKSKPLRTPAASADYCIQHLSCCTPLVVGFLSINILVI</sequence>
<evidence type="ECO:0000256" key="1">
    <source>
        <dbReference type="ARBA" id="ARBA00003257"/>
    </source>
</evidence>
<accession>A0A7S9A376</accession>
<comment type="function">
    <text evidence="1">Core subunit of the mitochondrial membrane respiratory chain NADH dehydrogenase (Complex I) that is believed to belong to the minimal assembly required for catalysis. Complex I functions in the transfer of electrons from NADH to the respiratory chain. The immediate electron acceptor for the enzyme is believed to be ubiquinone.</text>
</comment>
<feature type="transmembrane region" description="Helical" evidence="17">
    <location>
        <begin position="34"/>
        <end position="56"/>
    </location>
</feature>
<evidence type="ECO:0000256" key="17">
    <source>
        <dbReference type="RuleBase" id="RU003297"/>
    </source>
</evidence>
<evidence type="ECO:0000256" key="10">
    <source>
        <dbReference type="ARBA" id="ARBA00022982"/>
    </source>
</evidence>
<evidence type="ECO:0000256" key="8">
    <source>
        <dbReference type="ARBA" id="ARBA00022692"/>
    </source>
</evidence>